<name>A0A176VS56_MARPO</name>
<proteinExistence type="inferred from homology"/>
<dbReference type="Gene3D" id="3.30.460.10">
    <property type="entry name" value="Beta Polymerase, domain 2"/>
    <property type="match status" value="1"/>
</dbReference>
<feature type="region of interest" description="Disordered" evidence="8">
    <location>
        <begin position="759"/>
        <end position="813"/>
    </location>
</feature>
<dbReference type="Pfam" id="PF13328">
    <property type="entry name" value="HD_4"/>
    <property type="match status" value="1"/>
</dbReference>
<comment type="similarity">
    <text evidence="1">Belongs to the RelA/SpoT family.</text>
</comment>
<dbReference type="InterPro" id="IPR003607">
    <property type="entry name" value="HD/PDEase_dom"/>
</dbReference>
<evidence type="ECO:0000313" key="11">
    <source>
        <dbReference type="EMBL" id="OAE23527.1"/>
    </source>
</evidence>
<evidence type="ECO:0000259" key="9">
    <source>
        <dbReference type="PROSITE" id="PS51831"/>
    </source>
</evidence>
<dbReference type="FunFam" id="3.10.20.30:FF:000002">
    <property type="entry name" value="GTP pyrophosphokinase (RelA/SpoT)"/>
    <property type="match status" value="1"/>
</dbReference>
<feature type="region of interest" description="Disordered" evidence="8">
    <location>
        <begin position="124"/>
        <end position="153"/>
    </location>
</feature>
<dbReference type="InterPro" id="IPR012676">
    <property type="entry name" value="TGS-like"/>
</dbReference>
<keyword evidence="4" id="KW-0547">Nucleotide-binding</keyword>
<dbReference type="SUPFAM" id="SSF81271">
    <property type="entry name" value="TGS-like"/>
    <property type="match status" value="1"/>
</dbReference>
<evidence type="ECO:0000256" key="6">
    <source>
        <dbReference type="ARBA" id="ARBA00075768"/>
    </source>
</evidence>
<feature type="region of interest" description="Disordered" evidence="8">
    <location>
        <begin position="960"/>
        <end position="980"/>
    </location>
</feature>
<feature type="compositionally biased region" description="Low complexity" evidence="8">
    <location>
        <begin position="761"/>
        <end position="775"/>
    </location>
</feature>
<feature type="domain" description="HD" evidence="9">
    <location>
        <begin position="225"/>
        <end position="332"/>
    </location>
</feature>
<dbReference type="InterPro" id="IPR012675">
    <property type="entry name" value="Beta-grasp_dom_sf"/>
</dbReference>
<dbReference type="InterPro" id="IPR043519">
    <property type="entry name" value="NT_sf"/>
</dbReference>
<dbReference type="SUPFAM" id="SSF81301">
    <property type="entry name" value="Nucleotidyltransferase"/>
    <property type="match status" value="1"/>
</dbReference>
<reference evidence="11" key="1">
    <citation type="submission" date="2016-03" db="EMBL/GenBank/DDBJ databases">
        <title>Mechanisms controlling the formation of the plant cell surface in tip-growing cells are functionally conserved among land plants.</title>
        <authorList>
            <person name="Honkanen S."/>
            <person name="Jones V.A."/>
            <person name="Morieri G."/>
            <person name="Champion C."/>
            <person name="Hetherington A.J."/>
            <person name="Kelly S."/>
            <person name="Saint-Marcoux D."/>
            <person name="Proust H."/>
            <person name="Prescott H."/>
            <person name="Dolan L."/>
        </authorList>
    </citation>
    <scope>NUCLEOTIDE SEQUENCE [LARGE SCALE GENOMIC DNA]</scope>
    <source>
        <tissue evidence="11">Whole gametophyte</tissue>
    </source>
</reference>
<evidence type="ECO:0000256" key="4">
    <source>
        <dbReference type="ARBA" id="ARBA00023134"/>
    </source>
</evidence>
<dbReference type="PROSITE" id="PS51880">
    <property type="entry name" value="TGS"/>
    <property type="match status" value="1"/>
</dbReference>
<organism evidence="11 12">
    <name type="scientific">Marchantia polymorpha subsp. ruderalis</name>
    <dbReference type="NCBI Taxonomy" id="1480154"/>
    <lineage>
        <taxon>Eukaryota</taxon>
        <taxon>Viridiplantae</taxon>
        <taxon>Streptophyta</taxon>
        <taxon>Embryophyta</taxon>
        <taxon>Marchantiophyta</taxon>
        <taxon>Marchantiopsida</taxon>
        <taxon>Marchantiidae</taxon>
        <taxon>Marchantiales</taxon>
        <taxon>Marchantiaceae</taxon>
        <taxon>Marchantia</taxon>
    </lineage>
</organism>
<dbReference type="EMBL" id="LVLJ01002828">
    <property type="protein sequence ID" value="OAE23527.1"/>
    <property type="molecule type" value="Genomic_DNA"/>
</dbReference>
<dbReference type="SMART" id="SM00954">
    <property type="entry name" value="RelA_SpoT"/>
    <property type="match status" value="1"/>
</dbReference>
<gene>
    <name evidence="11" type="ORF">AXG93_333s1180</name>
</gene>
<dbReference type="CDD" id="cd05399">
    <property type="entry name" value="NT_Rel-Spo_like"/>
    <property type="match status" value="1"/>
</dbReference>
<keyword evidence="12" id="KW-1185">Reference proteome</keyword>
<evidence type="ECO:0000256" key="8">
    <source>
        <dbReference type="SAM" id="MobiDB-lite"/>
    </source>
</evidence>
<dbReference type="GO" id="GO:0005525">
    <property type="term" value="F:GTP binding"/>
    <property type="evidence" value="ECO:0007669"/>
    <property type="project" value="UniProtKB-KW"/>
</dbReference>
<keyword evidence="3" id="KW-0346">Stress response</keyword>
<evidence type="ECO:0000256" key="7">
    <source>
        <dbReference type="ARBA" id="ARBA00082153"/>
    </source>
</evidence>
<dbReference type="AlphaFoldDB" id="A0A176VS56"/>
<evidence type="ECO:0000313" key="12">
    <source>
        <dbReference type="Proteomes" id="UP000077202"/>
    </source>
</evidence>
<dbReference type="PANTHER" id="PTHR43061:SF1">
    <property type="entry name" value="GTP DIPHOSPHOKINASE RSH1, CHLOROPLASTIC-RELATED"/>
    <property type="match status" value="1"/>
</dbReference>
<accession>A0A176VS56</accession>
<feature type="domain" description="TGS" evidence="10">
    <location>
        <begin position="624"/>
        <end position="687"/>
    </location>
</feature>
<dbReference type="Pfam" id="PF02824">
    <property type="entry name" value="TGS"/>
    <property type="match status" value="1"/>
</dbReference>
<sequence length="980" mass="109257">MARSIHLSDYALGISLSALVRNPFTPRRFTQYTKKIVQIYQILRSSTFVCVMLVFFEASFLGCADSVGARTFILQPLFARFDNKDTICSARTVINYCSNSSQAVSLSSNSRWHRNVKDANLEPLAGSSRNVTNGHHFEDTTSTSSVERQHRKFGSRSEIYVRCQSPKEAPTSESTQTLVTPATLWEELKSTVSYLSSSHLSKVKDALQLAFEAHDGQKRRSGEPFIIHPVAVAGILGELEMDWETVVAGLLHDTVEDTEHVTFERIEEQFGTVVRRIVEGETKVSKLGKMQCQNSPASSRDVKADDLRQMFLAMTEEVRVIIVKLADRLHNMRTLAHMPPHKQKYIADETLQVFAPLAKLLGMYRIKSELEDLSFMYSNGEEYERLKNRVLILRKEQEEVLLEAKNVVLDTILKDQFLSYMTVEVKVLTRYKELYSIHKKIAETKCSVDEIRDIAQLRVILKMKPGASLGQLCTAQQVCYHVLGLVHAMWPPVPQTVKDYIATPKPNGYQSLHTTVIPFGSKTYFPLEIQIRTEEMDKLAEWGIAAHHSGKGNNDNDAKSNGAYSGNGVLVTNGSTRHGWNQNLNDAEIARRVSWLNSIREWQEEFVGNMTSREFVDTITGDLLGSRVFVFTPKGEVKNLPKGATVVDYAYQIHTDVGNNMVAAKVNGNIVSPTHTLANAEVVEIVTYEGVSQKKLFELHRQWLQFARTRSARHKLTKFLKEQAALSAVEITAESVNDFLSEFDEGDLDVIDDDEAEGRLDSGSFASSSSRGRCSPLRTDSPNGRNVVAYWSKGSGAGNREPGEAFSESKTTVNGKHSKLVEEMFGKMGRGSSNGAALASSSGGKITLAVIEDESRYIFEAWQAGRVAMWHGSGGRSLQWISICCMDRRSMLGEVTSLLGASGIHICACAAETDQTRGLGIMIFHVESNFESLVELGTNLENVEGIINWAMGCSWHPPQNSRPYLNKPRPNRSTGKKLLP</sequence>
<protein>
    <recommendedName>
        <fullName evidence="5">Putative GTP diphosphokinase RSH1, chloroplastic</fullName>
        <ecNumber evidence="2">2.7.6.5</ecNumber>
    </recommendedName>
    <alternativeName>
        <fullName evidence="6">RelA/SpoT homolog 1</fullName>
    </alternativeName>
    <alternativeName>
        <fullName evidence="7">ppGpp synthetase RSH1</fullName>
    </alternativeName>
</protein>
<dbReference type="Proteomes" id="UP000077202">
    <property type="component" value="Unassembled WGS sequence"/>
</dbReference>
<dbReference type="Gene3D" id="3.10.20.30">
    <property type="match status" value="1"/>
</dbReference>
<dbReference type="CDD" id="cd00077">
    <property type="entry name" value="HDc"/>
    <property type="match status" value="1"/>
</dbReference>
<dbReference type="Gene3D" id="1.10.3210.10">
    <property type="entry name" value="Hypothetical protein af1432"/>
    <property type="match status" value="1"/>
</dbReference>
<dbReference type="SMART" id="SM00471">
    <property type="entry name" value="HDc"/>
    <property type="match status" value="1"/>
</dbReference>
<comment type="caution">
    <text evidence="11">The sequence shown here is derived from an EMBL/GenBank/DDBJ whole genome shotgun (WGS) entry which is preliminary data.</text>
</comment>
<evidence type="ECO:0000256" key="5">
    <source>
        <dbReference type="ARBA" id="ARBA00070102"/>
    </source>
</evidence>
<dbReference type="EC" id="2.7.6.5" evidence="2"/>
<keyword evidence="4" id="KW-0342">GTP-binding</keyword>
<evidence type="ECO:0000256" key="2">
    <source>
        <dbReference type="ARBA" id="ARBA00013251"/>
    </source>
</evidence>
<evidence type="ECO:0000259" key="10">
    <source>
        <dbReference type="PROSITE" id="PS51880"/>
    </source>
</evidence>
<dbReference type="GO" id="GO:0015969">
    <property type="term" value="P:guanosine tetraphosphate metabolic process"/>
    <property type="evidence" value="ECO:0007669"/>
    <property type="project" value="InterPro"/>
</dbReference>
<dbReference type="PROSITE" id="PS51831">
    <property type="entry name" value="HD"/>
    <property type="match status" value="1"/>
</dbReference>
<dbReference type="GO" id="GO:0008728">
    <property type="term" value="F:GTP diphosphokinase activity"/>
    <property type="evidence" value="ECO:0007669"/>
    <property type="project" value="UniProtKB-EC"/>
</dbReference>
<dbReference type="InterPro" id="IPR004095">
    <property type="entry name" value="TGS"/>
</dbReference>
<dbReference type="SUPFAM" id="SSF109604">
    <property type="entry name" value="HD-domain/PDEase-like"/>
    <property type="match status" value="1"/>
</dbReference>
<dbReference type="Pfam" id="PF04607">
    <property type="entry name" value="RelA_SpoT"/>
    <property type="match status" value="1"/>
</dbReference>
<dbReference type="InterPro" id="IPR033655">
    <property type="entry name" value="TGS_RelA/SpoT"/>
</dbReference>
<evidence type="ECO:0000256" key="1">
    <source>
        <dbReference type="ARBA" id="ARBA00007476"/>
    </source>
</evidence>
<dbReference type="InterPro" id="IPR007685">
    <property type="entry name" value="RelA_SpoT"/>
</dbReference>
<dbReference type="CDD" id="cd01668">
    <property type="entry name" value="TGS_RSH"/>
    <property type="match status" value="1"/>
</dbReference>
<dbReference type="InterPro" id="IPR006674">
    <property type="entry name" value="HD_domain"/>
</dbReference>
<dbReference type="FunFam" id="1.10.3210.10:FF:000001">
    <property type="entry name" value="GTP pyrophosphokinase RelA"/>
    <property type="match status" value="1"/>
</dbReference>
<evidence type="ECO:0000256" key="3">
    <source>
        <dbReference type="ARBA" id="ARBA00023016"/>
    </source>
</evidence>
<dbReference type="PANTHER" id="PTHR43061">
    <property type="entry name" value="GTP DIPHOSPHOKINASE RSH1, CHLOROPLASTIC-RELATED"/>
    <property type="match status" value="1"/>
</dbReference>